<dbReference type="InterPro" id="IPR000836">
    <property type="entry name" value="PRTase_dom"/>
</dbReference>
<evidence type="ECO:0000256" key="1">
    <source>
        <dbReference type="ARBA" id="ARBA00022679"/>
    </source>
</evidence>
<dbReference type="PROSITE" id="PS51462">
    <property type="entry name" value="NUDIX"/>
    <property type="match status" value="1"/>
</dbReference>
<dbReference type="Pfam" id="PF13522">
    <property type="entry name" value="GATase_6"/>
    <property type="match status" value="1"/>
</dbReference>
<dbReference type="SUPFAM" id="SSF55811">
    <property type="entry name" value="Nudix"/>
    <property type="match status" value="1"/>
</dbReference>
<dbReference type="Pfam" id="PF00293">
    <property type="entry name" value="NUDIX"/>
    <property type="match status" value="1"/>
</dbReference>
<dbReference type="CDD" id="cd03424">
    <property type="entry name" value="NUDIX_ADPRase_Nudt5_UGPPase_Nudt14"/>
    <property type="match status" value="1"/>
</dbReference>
<name>A0AAE0DEY4_9LECA</name>
<dbReference type="InterPro" id="IPR000086">
    <property type="entry name" value="NUDIX_hydrolase_dom"/>
</dbReference>
<dbReference type="PROSITE" id="PS51278">
    <property type="entry name" value="GATASE_TYPE_2"/>
    <property type="match status" value="1"/>
</dbReference>
<proteinExistence type="predicted"/>
<dbReference type="Gene3D" id="3.60.20.10">
    <property type="entry name" value="Glutamine Phosphoribosylpyrophosphate, subunit 1, domain 1"/>
    <property type="match status" value="1"/>
</dbReference>
<dbReference type="EMBL" id="JASNWA010000011">
    <property type="protein sequence ID" value="KAK3166929.1"/>
    <property type="molecule type" value="Genomic_DNA"/>
</dbReference>
<organism evidence="5 6">
    <name type="scientific">Lepraria neglecta</name>
    <dbReference type="NCBI Taxonomy" id="209136"/>
    <lineage>
        <taxon>Eukaryota</taxon>
        <taxon>Fungi</taxon>
        <taxon>Dikarya</taxon>
        <taxon>Ascomycota</taxon>
        <taxon>Pezizomycotina</taxon>
        <taxon>Lecanoromycetes</taxon>
        <taxon>OSLEUM clade</taxon>
        <taxon>Lecanoromycetidae</taxon>
        <taxon>Lecanorales</taxon>
        <taxon>Lecanorineae</taxon>
        <taxon>Stereocaulaceae</taxon>
        <taxon>Lepraria</taxon>
    </lineage>
</organism>
<evidence type="ECO:0000313" key="5">
    <source>
        <dbReference type="EMBL" id="KAK3166929.1"/>
    </source>
</evidence>
<reference evidence="5" key="1">
    <citation type="submission" date="2022-11" db="EMBL/GenBank/DDBJ databases">
        <title>Chromosomal genome sequence assembly and mating type (MAT) locus characterization of the leprose asexual lichenized fungus Lepraria neglecta (Nyl.) Erichsen.</title>
        <authorList>
            <person name="Allen J.L."/>
            <person name="Pfeffer B."/>
        </authorList>
    </citation>
    <scope>NUCLEOTIDE SEQUENCE</scope>
    <source>
        <strain evidence="5">Allen 5258</strain>
    </source>
</reference>
<dbReference type="PANTHER" id="PTHR11907">
    <property type="entry name" value="AMIDOPHOSPHORIBOSYLTRANSFERASE"/>
    <property type="match status" value="1"/>
</dbReference>
<sequence>MPAGNGMALAVFNNGERLADLPGLLGVGHLRHPTAGSSADAATQPLYVNDPGIAFSHNGDLINAPYLRHYLDDEVHRHINTDSNSAYMLNVFANELYKTGKARISGDDCFAALKRTDARCKGSWACTTILCIRPLCLGSRESEGKGKDYMLASESVALNFFGFRAEDIVDILPGQAVVVHRKGGKPSFHQVQQPLAYAPDKFEFVYFARPDSVIDGMSAYASRGNMGFNLAKIIETQHHKETLAEIDAVIPIPETANVGARSVAQHLGKELVDGLVKNRYVFRTFIIPTQKLRRTGVLRKLNAITTEFRGKNVLLVEDSIVRGTTSKEIIQMAREAGARKVFFASCAPDQRFEVGLFCGDYITPVEEDYLKTLQSTRNTGKKPEGLEELEQVVSKKLAGSSKHLALPTPPLISKTNLAVMSTFTLPDSKPEVPVNLTSDLSKDQLLSFPAFKTWIDTLQHSLSTQQNKSHTFHSSPYKLRKIDIQSVDFFGGQRIGFVKLKAEVSNDDGEKLPGSVFLRGGSVGMMLILQPDDVPENAEDEKHVILTLQPRIPAGSLSLAELPAGMLDDSGTFSGGAAKEIEEETGLKIPAHDLIDMADLALPKASSDEDEHLQQGVYPSPGGCDEFVPLFLWQKRIPREQMKEWQGKLTGLRDHGEKITLMLCPLKDVWKVGGRDAKVLAGWALYEGLRKEGKI</sequence>
<dbReference type="CDD" id="cd06223">
    <property type="entry name" value="PRTases_typeI"/>
    <property type="match status" value="1"/>
</dbReference>
<dbReference type="InterPro" id="IPR017932">
    <property type="entry name" value="GATase_2_dom"/>
</dbReference>
<dbReference type="GO" id="GO:0016740">
    <property type="term" value="F:transferase activity"/>
    <property type="evidence" value="ECO:0007669"/>
    <property type="project" value="UniProtKB-KW"/>
</dbReference>
<evidence type="ECO:0008006" key="7">
    <source>
        <dbReference type="Google" id="ProtNLM"/>
    </source>
</evidence>
<dbReference type="Proteomes" id="UP001276659">
    <property type="component" value="Unassembled WGS sequence"/>
</dbReference>
<protein>
    <recommendedName>
        <fullName evidence="7">Amidophosphoribosyltransferase</fullName>
    </recommendedName>
</protein>
<dbReference type="Gene3D" id="3.90.79.10">
    <property type="entry name" value="Nucleoside Triphosphate Pyrophosphohydrolase"/>
    <property type="match status" value="1"/>
</dbReference>
<keyword evidence="1" id="KW-0808">Transferase</keyword>
<evidence type="ECO:0000256" key="2">
    <source>
        <dbReference type="ARBA" id="ARBA00022962"/>
    </source>
</evidence>
<keyword evidence="2" id="KW-0315">Glutamine amidotransferase</keyword>
<feature type="domain" description="Glutamine amidotransferase type-2" evidence="3">
    <location>
        <begin position="1"/>
        <end position="182"/>
    </location>
</feature>
<evidence type="ECO:0000259" key="3">
    <source>
        <dbReference type="PROSITE" id="PS51278"/>
    </source>
</evidence>
<dbReference type="InterPro" id="IPR029057">
    <property type="entry name" value="PRTase-like"/>
</dbReference>
<dbReference type="Gene3D" id="3.40.50.2020">
    <property type="match status" value="1"/>
</dbReference>
<accession>A0AAE0DEY4</accession>
<dbReference type="SUPFAM" id="SSF56235">
    <property type="entry name" value="N-terminal nucleophile aminohydrolases (Ntn hydrolases)"/>
    <property type="match status" value="1"/>
</dbReference>
<dbReference type="SUPFAM" id="SSF53271">
    <property type="entry name" value="PRTase-like"/>
    <property type="match status" value="1"/>
</dbReference>
<dbReference type="InterPro" id="IPR029055">
    <property type="entry name" value="Ntn_hydrolases_N"/>
</dbReference>
<dbReference type="AlphaFoldDB" id="A0AAE0DEY4"/>
<feature type="domain" description="Nudix hydrolase" evidence="4">
    <location>
        <begin position="518"/>
        <end position="691"/>
    </location>
</feature>
<dbReference type="InterPro" id="IPR015797">
    <property type="entry name" value="NUDIX_hydrolase-like_dom_sf"/>
</dbReference>
<gene>
    <name evidence="5" type="ORF">OEA41_010054</name>
</gene>
<keyword evidence="6" id="KW-1185">Reference proteome</keyword>
<evidence type="ECO:0000259" key="4">
    <source>
        <dbReference type="PROSITE" id="PS51462"/>
    </source>
</evidence>
<dbReference type="FunFam" id="3.90.79.10:FF:000068">
    <property type="entry name" value="NUDIX family hydrolase, putative"/>
    <property type="match status" value="1"/>
</dbReference>
<comment type="caution">
    <text evidence="5">The sequence shown here is derived from an EMBL/GenBank/DDBJ whole genome shotgun (WGS) entry which is preliminary data.</text>
</comment>
<evidence type="ECO:0000313" key="6">
    <source>
        <dbReference type="Proteomes" id="UP001276659"/>
    </source>
</evidence>